<dbReference type="InterPro" id="IPR003615">
    <property type="entry name" value="HNH_nuc"/>
</dbReference>
<accession>A0A2A2M994</accession>
<evidence type="ECO:0000259" key="1">
    <source>
        <dbReference type="Pfam" id="PF13391"/>
    </source>
</evidence>
<keyword evidence="2" id="KW-0255">Endonuclease</keyword>
<dbReference type="Gene3D" id="1.10.30.50">
    <property type="match status" value="1"/>
</dbReference>
<sequence>MAGTSEKDIKLLWGRAAGRCSYCQCDLTHIMDGLGNYHVGEMAHVIGKKKGAARTTEGTGPDTYDNLILLCPTHHRMIDKAPEGAYPNEMLFQWKEKHESSVANAFKKAVFDSVEQLKEEIALMLYENNKCFTHYGPYSEAAKDMGSNTQELWELKKLSVMVPNNRKIINVIEGNMGLLSARQKRLYIDFRDHAEAWEYNQYNRLDTYPLFPEEFQKEFGYE</sequence>
<organism evidence="2 3">
    <name type="scientific">Hafnia paralvei</name>
    <dbReference type="NCBI Taxonomy" id="546367"/>
    <lineage>
        <taxon>Bacteria</taxon>
        <taxon>Pseudomonadati</taxon>
        <taxon>Pseudomonadota</taxon>
        <taxon>Gammaproteobacteria</taxon>
        <taxon>Enterobacterales</taxon>
        <taxon>Hafniaceae</taxon>
        <taxon>Hafnia</taxon>
    </lineage>
</organism>
<comment type="caution">
    <text evidence="2">The sequence shown here is derived from an EMBL/GenBank/DDBJ whole genome shotgun (WGS) entry which is preliminary data.</text>
</comment>
<dbReference type="CDD" id="cd00085">
    <property type="entry name" value="HNHc"/>
    <property type="match status" value="1"/>
</dbReference>
<dbReference type="Proteomes" id="UP000218796">
    <property type="component" value="Unassembled WGS sequence"/>
</dbReference>
<dbReference type="RefSeq" id="WP_039187755.1">
    <property type="nucleotide sequence ID" value="NZ_CAUFSP010000009.1"/>
</dbReference>
<dbReference type="Pfam" id="PF13391">
    <property type="entry name" value="HNH_2"/>
    <property type="match status" value="1"/>
</dbReference>
<evidence type="ECO:0000313" key="3">
    <source>
        <dbReference type="Proteomes" id="UP000218796"/>
    </source>
</evidence>
<dbReference type="OrthoDB" id="9052589at2"/>
<proteinExistence type="predicted"/>
<gene>
    <name evidence="2" type="ORF">CJD50_15665</name>
</gene>
<evidence type="ECO:0000313" key="2">
    <source>
        <dbReference type="EMBL" id="PAV95357.1"/>
    </source>
</evidence>
<reference evidence="2 3" key="1">
    <citation type="submission" date="2017-08" db="EMBL/GenBank/DDBJ databases">
        <title>Draft Genome Sequence of Hafnia alvei CITHA-6 Isolated from Raw Bovine Milk.</title>
        <authorList>
            <person name="Culligan E.P."/>
            <person name="Mcsweeney A."/>
            <person name="O'Doherty C."/>
            <person name="Gleeson E."/>
            <person name="O'Riordan D."/>
            <person name="Sleator R.D."/>
        </authorList>
    </citation>
    <scope>NUCLEOTIDE SEQUENCE [LARGE SCALE GENOMIC DNA]</scope>
    <source>
        <strain evidence="2 3">CITHA-6</strain>
    </source>
</reference>
<name>A0A2A2M994_9GAMM</name>
<keyword evidence="2" id="KW-0378">Hydrolase</keyword>
<keyword evidence="2" id="KW-0540">Nuclease</keyword>
<feature type="domain" description="HNH nuclease" evidence="1">
    <location>
        <begin position="25"/>
        <end position="80"/>
    </location>
</feature>
<dbReference type="AlphaFoldDB" id="A0A2A2M994"/>
<dbReference type="EMBL" id="NQMS01000007">
    <property type="protein sequence ID" value="PAV95357.1"/>
    <property type="molecule type" value="Genomic_DNA"/>
</dbReference>
<protein>
    <submittedName>
        <fullName evidence="2">HNH endonuclease</fullName>
    </submittedName>
</protein>
<dbReference type="GO" id="GO:0004519">
    <property type="term" value="F:endonuclease activity"/>
    <property type="evidence" value="ECO:0007669"/>
    <property type="project" value="UniProtKB-KW"/>
</dbReference>
<keyword evidence="3" id="KW-1185">Reference proteome</keyword>